<dbReference type="SMART" id="SM00066">
    <property type="entry name" value="GAL4"/>
    <property type="match status" value="1"/>
</dbReference>
<feature type="region of interest" description="Disordered" evidence="7">
    <location>
        <begin position="146"/>
        <end position="167"/>
    </location>
</feature>
<evidence type="ECO:0000256" key="1">
    <source>
        <dbReference type="ARBA" id="ARBA00004123"/>
    </source>
</evidence>
<accession>A0AAD6DKI9</accession>
<name>A0AAD6DKI9_9EURO</name>
<dbReference type="GeneID" id="81592082"/>
<evidence type="ECO:0000256" key="6">
    <source>
        <dbReference type="ARBA" id="ARBA00023242"/>
    </source>
</evidence>
<dbReference type="PROSITE" id="PS00463">
    <property type="entry name" value="ZN2_CY6_FUNGAL_1"/>
    <property type="match status" value="1"/>
</dbReference>
<evidence type="ECO:0000256" key="2">
    <source>
        <dbReference type="ARBA" id="ARBA00022723"/>
    </source>
</evidence>
<dbReference type="GO" id="GO:0005634">
    <property type="term" value="C:nucleus"/>
    <property type="evidence" value="ECO:0007669"/>
    <property type="project" value="UniProtKB-SubCell"/>
</dbReference>
<dbReference type="SMART" id="SM00906">
    <property type="entry name" value="Fungal_trans"/>
    <property type="match status" value="1"/>
</dbReference>
<dbReference type="CDD" id="cd00067">
    <property type="entry name" value="GAL4"/>
    <property type="match status" value="1"/>
</dbReference>
<evidence type="ECO:0000256" key="4">
    <source>
        <dbReference type="ARBA" id="ARBA00023125"/>
    </source>
</evidence>
<dbReference type="InterPro" id="IPR036864">
    <property type="entry name" value="Zn2-C6_fun-type_DNA-bd_sf"/>
</dbReference>
<organism evidence="9 10">
    <name type="scientific">Penicillium hordei</name>
    <dbReference type="NCBI Taxonomy" id="40994"/>
    <lineage>
        <taxon>Eukaryota</taxon>
        <taxon>Fungi</taxon>
        <taxon>Dikarya</taxon>
        <taxon>Ascomycota</taxon>
        <taxon>Pezizomycotina</taxon>
        <taxon>Eurotiomycetes</taxon>
        <taxon>Eurotiomycetidae</taxon>
        <taxon>Eurotiales</taxon>
        <taxon>Aspergillaceae</taxon>
        <taxon>Penicillium</taxon>
    </lineage>
</organism>
<evidence type="ECO:0000256" key="7">
    <source>
        <dbReference type="SAM" id="MobiDB-lite"/>
    </source>
</evidence>
<reference evidence="9" key="1">
    <citation type="journal article" date="2023" name="IMA Fungus">
        <title>Comparative genomic study of the Penicillium genus elucidates a diverse pangenome and 15 lateral gene transfer events.</title>
        <authorList>
            <person name="Petersen C."/>
            <person name="Sorensen T."/>
            <person name="Nielsen M.R."/>
            <person name="Sondergaard T.E."/>
            <person name="Sorensen J.L."/>
            <person name="Fitzpatrick D.A."/>
            <person name="Frisvad J.C."/>
            <person name="Nielsen K.L."/>
        </authorList>
    </citation>
    <scope>NUCLEOTIDE SEQUENCE</scope>
    <source>
        <strain evidence="9">IBT 12815</strain>
    </source>
</reference>
<dbReference type="EMBL" id="JAQJAE010000006">
    <property type="protein sequence ID" value="KAJ5588108.1"/>
    <property type="molecule type" value="Genomic_DNA"/>
</dbReference>
<dbReference type="Gene3D" id="4.10.240.10">
    <property type="entry name" value="Zn(2)-C6 fungal-type DNA-binding domain"/>
    <property type="match status" value="1"/>
</dbReference>
<dbReference type="CDD" id="cd12148">
    <property type="entry name" value="fungal_TF_MHR"/>
    <property type="match status" value="1"/>
</dbReference>
<reference evidence="9" key="2">
    <citation type="submission" date="2023-01" db="EMBL/GenBank/DDBJ databases">
        <authorList>
            <person name="Petersen C."/>
        </authorList>
    </citation>
    <scope>NUCLEOTIDE SEQUENCE</scope>
    <source>
        <strain evidence="9">IBT 12815</strain>
    </source>
</reference>
<keyword evidence="4" id="KW-0238">DNA-binding</keyword>
<keyword evidence="10" id="KW-1185">Reference proteome</keyword>
<evidence type="ECO:0000259" key="8">
    <source>
        <dbReference type="PROSITE" id="PS50048"/>
    </source>
</evidence>
<dbReference type="Pfam" id="PF04082">
    <property type="entry name" value="Fungal_trans"/>
    <property type="match status" value="1"/>
</dbReference>
<dbReference type="GO" id="GO:0006351">
    <property type="term" value="P:DNA-templated transcription"/>
    <property type="evidence" value="ECO:0007669"/>
    <property type="project" value="InterPro"/>
</dbReference>
<dbReference type="RefSeq" id="XP_056747127.1">
    <property type="nucleotide sequence ID" value="XM_056901840.1"/>
</dbReference>
<evidence type="ECO:0000256" key="3">
    <source>
        <dbReference type="ARBA" id="ARBA00023015"/>
    </source>
</evidence>
<dbReference type="GO" id="GO:0008270">
    <property type="term" value="F:zinc ion binding"/>
    <property type="evidence" value="ECO:0007669"/>
    <property type="project" value="InterPro"/>
</dbReference>
<dbReference type="Proteomes" id="UP001213799">
    <property type="component" value="Unassembled WGS sequence"/>
</dbReference>
<evidence type="ECO:0000313" key="9">
    <source>
        <dbReference type="EMBL" id="KAJ5588108.1"/>
    </source>
</evidence>
<dbReference type="GO" id="GO:0000981">
    <property type="term" value="F:DNA-binding transcription factor activity, RNA polymerase II-specific"/>
    <property type="evidence" value="ECO:0007669"/>
    <property type="project" value="InterPro"/>
</dbReference>
<dbReference type="AlphaFoldDB" id="A0AAD6DKI9"/>
<sequence length="774" mass="86898">MSTDMFEPGGDDDSPLPVWGPGKTAVGRARLPSSRRRDRVPLSCNLCRRRKLRCDRQQPCATCTQRGLGLSCAYSPSPQALGDGTAQPVRPVGTVQDRIKQLEELVVDLMQKTSAANVPPLASSNPSPSANTPLAANHAFPRVSRSATPAADGAHRVNSPDSDHGSMRLTKSGASYVHGTHWAAVLDGIAELKDHFDRDDEAHPHPLGTAQPPQLNLSGPQLIHGFTKVTTREEILASIPPRHIVDRLVSRYFNSFEMSPAVLHSVQFLREYREFWTDNSETPIIWIGLLFSIMCLATLFEQFQQGPQDQIPGTPFKNELQDMVSNFRLRIVQCLILGDYTKGGVYVLETLLLYMAVELFLRRDAEIGIWILLGIIVQLSMHMGYHRDPKNFRGISPFDGEMRKRVWATMLEVQLGISMQMGLPRLIAQWQTNTTEPSNLQDNDFNKDTVSMPASRPETDLTPMVFRIVKARMMTAIGYIWDFAADTRACSREETEHMEKNLRDTRASIPECLQWRSMADCIMDSPHVIMQKICLEIMFYRAKLVLHRKYLHLSLSNADYHQSQAACLNAALKLLAYQQILEEETQPFCQLHHERWKVSSLVNHDFLLATSVLCLYLKQSAGDANMQAESPTVHDIRTALNQAYGIWLQSSDTSREAWKAAKALSIVLSQPGPGSVRHDEQPISSLDVWGDYFERRFSLSSTMSIFGYEACFASVLTLAYTEFVLQFPPLHGSVLMDWPFANNDAMYTAGIQATSQNPGWPMTGIYGDAMHLEQ</sequence>
<gene>
    <name evidence="9" type="ORF">N7537_010786</name>
</gene>
<dbReference type="PANTHER" id="PTHR31001:SF74">
    <property type="entry name" value="ZN(II)2CYS6 TRANSCRIPTION FACTOR (EUROFUNG)"/>
    <property type="match status" value="1"/>
</dbReference>
<keyword evidence="5" id="KW-0804">Transcription</keyword>
<keyword evidence="2" id="KW-0479">Metal-binding</keyword>
<dbReference type="Pfam" id="PF00172">
    <property type="entry name" value="Zn_clus"/>
    <property type="match status" value="1"/>
</dbReference>
<dbReference type="InterPro" id="IPR001138">
    <property type="entry name" value="Zn2Cys6_DnaBD"/>
</dbReference>
<comment type="subcellular location">
    <subcellularLocation>
        <location evidence="1">Nucleus</location>
    </subcellularLocation>
</comment>
<evidence type="ECO:0000256" key="5">
    <source>
        <dbReference type="ARBA" id="ARBA00023163"/>
    </source>
</evidence>
<comment type="caution">
    <text evidence="9">The sequence shown here is derived from an EMBL/GenBank/DDBJ whole genome shotgun (WGS) entry which is preliminary data.</text>
</comment>
<dbReference type="InterPro" id="IPR007219">
    <property type="entry name" value="XnlR_reg_dom"/>
</dbReference>
<evidence type="ECO:0000313" key="10">
    <source>
        <dbReference type="Proteomes" id="UP001213799"/>
    </source>
</evidence>
<keyword evidence="3" id="KW-0805">Transcription regulation</keyword>
<proteinExistence type="predicted"/>
<dbReference type="GO" id="GO:0003677">
    <property type="term" value="F:DNA binding"/>
    <property type="evidence" value="ECO:0007669"/>
    <property type="project" value="UniProtKB-KW"/>
</dbReference>
<feature type="region of interest" description="Disordered" evidence="7">
    <location>
        <begin position="1"/>
        <end position="24"/>
    </location>
</feature>
<dbReference type="PROSITE" id="PS50048">
    <property type="entry name" value="ZN2_CY6_FUNGAL_2"/>
    <property type="match status" value="1"/>
</dbReference>
<keyword evidence="6" id="KW-0539">Nucleus</keyword>
<dbReference type="PANTHER" id="PTHR31001">
    <property type="entry name" value="UNCHARACTERIZED TRANSCRIPTIONAL REGULATORY PROTEIN"/>
    <property type="match status" value="1"/>
</dbReference>
<dbReference type="InterPro" id="IPR050613">
    <property type="entry name" value="Sec_Metabolite_Reg"/>
</dbReference>
<protein>
    <recommendedName>
        <fullName evidence="8">Zn(2)-C6 fungal-type domain-containing protein</fullName>
    </recommendedName>
</protein>
<feature type="domain" description="Zn(2)-C6 fungal-type" evidence="8">
    <location>
        <begin position="43"/>
        <end position="74"/>
    </location>
</feature>
<dbReference type="SUPFAM" id="SSF57701">
    <property type="entry name" value="Zn2/Cys6 DNA-binding domain"/>
    <property type="match status" value="1"/>
</dbReference>